<gene>
    <name evidence="1" type="ORF">CK203_046611</name>
</gene>
<organism evidence="1 2">
    <name type="scientific">Vitis vinifera</name>
    <name type="common">Grape</name>
    <dbReference type="NCBI Taxonomy" id="29760"/>
    <lineage>
        <taxon>Eukaryota</taxon>
        <taxon>Viridiplantae</taxon>
        <taxon>Streptophyta</taxon>
        <taxon>Embryophyta</taxon>
        <taxon>Tracheophyta</taxon>
        <taxon>Spermatophyta</taxon>
        <taxon>Magnoliopsida</taxon>
        <taxon>eudicotyledons</taxon>
        <taxon>Gunneridae</taxon>
        <taxon>Pentapetalae</taxon>
        <taxon>rosids</taxon>
        <taxon>Vitales</taxon>
        <taxon>Vitaceae</taxon>
        <taxon>Viteae</taxon>
        <taxon>Vitis</taxon>
    </lineage>
</organism>
<name>A0A438HLB4_VITVI</name>
<dbReference type="EMBL" id="QGNW01000206">
    <property type="protein sequence ID" value="RVW85217.1"/>
    <property type="molecule type" value="Genomic_DNA"/>
</dbReference>
<dbReference type="Proteomes" id="UP000288805">
    <property type="component" value="Unassembled WGS sequence"/>
</dbReference>
<dbReference type="AlphaFoldDB" id="A0A438HLB4"/>
<protein>
    <submittedName>
        <fullName evidence="1">Uncharacterized protein</fullName>
    </submittedName>
</protein>
<comment type="caution">
    <text evidence="1">The sequence shown here is derived from an EMBL/GenBank/DDBJ whole genome shotgun (WGS) entry which is preliminary data.</text>
</comment>
<reference evidence="1 2" key="1">
    <citation type="journal article" date="2018" name="PLoS Genet.">
        <title>Population sequencing reveals clonal diversity and ancestral inbreeding in the grapevine cultivar Chardonnay.</title>
        <authorList>
            <person name="Roach M.J."/>
            <person name="Johnson D.L."/>
            <person name="Bohlmann J."/>
            <person name="van Vuuren H.J."/>
            <person name="Jones S.J."/>
            <person name="Pretorius I.S."/>
            <person name="Schmidt S.A."/>
            <person name="Borneman A.R."/>
        </authorList>
    </citation>
    <scope>NUCLEOTIDE SEQUENCE [LARGE SCALE GENOMIC DNA]</scope>
    <source>
        <strain evidence="2">cv. Chardonnay</strain>
        <tissue evidence="1">Leaf</tissue>
    </source>
</reference>
<sequence>MAQFEKIMVAQTQSQMGESSSSTPLSMDDIYTQVMGLERHGLGFGATPTLVFGATTKQPLINIEVVSHVTRPELWSNVED</sequence>
<accession>A0A438HLB4</accession>
<evidence type="ECO:0000313" key="1">
    <source>
        <dbReference type="EMBL" id="RVW85217.1"/>
    </source>
</evidence>
<proteinExistence type="predicted"/>
<evidence type="ECO:0000313" key="2">
    <source>
        <dbReference type="Proteomes" id="UP000288805"/>
    </source>
</evidence>